<protein>
    <recommendedName>
        <fullName evidence="3">Transposase</fullName>
    </recommendedName>
</protein>
<evidence type="ECO:0000313" key="1">
    <source>
        <dbReference type="EMBL" id="MEA5477168.1"/>
    </source>
</evidence>
<evidence type="ECO:0000313" key="2">
    <source>
        <dbReference type="Proteomes" id="UP001301388"/>
    </source>
</evidence>
<reference evidence="1 2" key="1">
    <citation type="submission" date="2023-12" db="EMBL/GenBank/DDBJ databases">
        <title>Baltic Sea Cyanobacteria.</title>
        <authorList>
            <person name="Delbaje E."/>
            <person name="Fewer D.P."/>
            <person name="Shishido T.K."/>
        </authorList>
    </citation>
    <scope>NUCLEOTIDE SEQUENCE [LARGE SCALE GENOMIC DNA]</scope>
    <source>
        <strain evidence="1 2">UHCC 0370</strain>
    </source>
</reference>
<evidence type="ECO:0008006" key="3">
    <source>
        <dbReference type="Google" id="ProtNLM"/>
    </source>
</evidence>
<proteinExistence type="predicted"/>
<dbReference type="EMBL" id="JAYGIE010000018">
    <property type="protein sequence ID" value="MEA5477168.1"/>
    <property type="molecule type" value="Genomic_DNA"/>
</dbReference>
<sequence length="81" mass="8857">MFKDASNSHYKNRFFESSPTASFQKNFGVSSAEGAGNTKIGFIMGIAGYLGNSKEKMIPIKPKNNVAGLARHIVFGFSYFV</sequence>
<dbReference type="RefSeq" id="WP_323260568.1">
    <property type="nucleotide sequence ID" value="NZ_JAYGIE010000018.1"/>
</dbReference>
<accession>A0ABU5TGJ9</accession>
<organism evidence="1 2">
    <name type="scientific">Pseudanabaena galeata UHCC 0370</name>
    <dbReference type="NCBI Taxonomy" id="3110310"/>
    <lineage>
        <taxon>Bacteria</taxon>
        <taxon>Bacillati</taxon>
        <taxon>Cyanobacteriota</taxon>
        <taxon>Cyanophyceae</taxon>
        <taxon>Pseudanabaenales</taxon>
        <taxon>Pseudanabaenaceae</taxon>
        <taxon>Pseudanabaena</taxon>
    </lineage>
</organism>
<dbReference type="Proteomes" id="UP001301388">
    <property type="component" value="Unassembled WGS sequence"/>
</dbReference>
<keyword evidence="2" id="KW-1185">Reference proteome</keyword>
<gene>
    <name evidence="1" type="ORF">VB774_05995</name>
</gene>
<comment type="caution">
    <text evidence="1">The sequence shown here is derived from an EMBL/GenBank/DDBJ whole genome shotgun (WGS) entry which is preliminary data.</text>
</comment>
<name>A0ABU5TGJ9_9CYAN</name>